<protein>
    <submittedName>
        <fullName evidence="2">Uncharacterized protein</fullName>
    </submittedName>
</protein>
<evidence type="ECO:0000313" key="2">
    <source>
        <dbReference type="EMBL" id="GKT05339.1"/>
    </source>
</evidence>
<name>A0ABQ5JPS4_9LACO</name>
<evidence type="ECO:0000256" key="1">
    <source>
        <dbReference type="SAM" id="Phobius"/>
    </source>
</evidence>
<dbReference type="EMBL" id="BQXO01000002">
    <property type="protein sequence ID" value="GKT05339.1"/>
    <property type="molecule type" value="Genomic_DNA"/>
</dbReference>
<keyword evidence="1" id="KW-1133">Transmembrane helix</keyword>
<keyword evidence="1" id="KW-0812">Transmembrane</keyword>
<evidence type="ECO:0000313" key="3">
    <source>
        <dbReference type="Proteomes" id="UP001628078"/>
    </source>
</evidence>
<accession>A0ABQ5JPS4</accession>
<dbReference type="Proteomes" id="UP001628078">
    <property type="component" value="Unassembled WGS sequence"/>
</dbReference>
<organism evidence="2 3">
    <name type="scientific">Furfurilactobacillus curtus</name>
    <dbReference type="NCBI Taxonomy" id="1746200"/>
    <lineage>
        <taxon>Bacteria</taxon>
        <taxon>Bacillati</taxon>
        <taxon>Bacillota</taxon>
        <taxon>Bacilli</taxon>
        <taxon>Lactobacillales</taxon>
        <taxon>Lactobacillaceae</taxon>
        <taxon>Furfurilactobacillus</taxon>
    </lineage>
</organism>
<dbReference type="RefSeq" id="WP_407882604.1">
    <property type="nucleotide sequence ID" value="NZ_BQXO01000002.1"/>
</dbReference>
<feature type="transmembrane region" description="Helical" evidence="1">
    <location>
        <begin position="12"/>
        <end position="36"/>
    </location>
</feature>
<feature type="transmembrane region" description="Helical" evidence="1">
    <location>
        <begin position="42"/>
        <end position="59"/>
    </location>
</feature>
<feature type="transmembrane region" description="Helical" evidence="1">
    <location>
        <begin position="80"/>
        <end position="99"/>
    </location>
</feature>
<keyword evidence="3" id="KW-1185">Reference proteome</keyword>
<comment type="caution">
    <text evidence="2">The sequence shown here is derived from an EMBL/GenBank/DDBJ whole genome shotgun (WGS) entry which is preliminary data.</text>
</comment>
<keyword evidence="1" id="KW-0472">Membrane</keyword>
<reference evidence="2 3" key="1">
    <citation type="submission" date="2022-03" db="EMBL/GenBank/DDBJ databases">
        <title>Draft genome sequence of Furfurilactobacillus curtus JCM 31185.</title>
        <authorList>
            <person name="Suzuki S."/>
            <person name="Endo A."/>
            <person name="Kajikawa A."/>
        </authorList>
    </citation>
    <scope>NUCLEOTIDE SEQUENCE [LARGE SCALE GENOMIC DNA]</scope>
    <source>
        <strain evidence="2 3">JCM 31185</strain>
    </source>
</reference>
<gene>
    <name evidence="2" type="ORF">JCM31185_06280</name>
</gene>
<sequence>MNQQWRDEATTAVRGLLLWASLINIFVGVVLAWTMLNNGAPFWLYMLFLIPAVVGVWQYTQVGRLSDHWLINARMFYSQAIISFVLASWLSSIFLWLAGRRVTLIANNHQS</sequence>
<proteinExistence type="predicted"/>